<dbReference type="InterPro" id="IPR019927">
    <property type="entry name" value="Ribosomal_uL3_bac/org-type"/>
</dbReference>
<dbReference type="GO" id="GO:0022625">
    <property type="term" value="C:cytosolic large ribosomal subunit"/>
    <property type="evidence" value="ECO:0007669"/>
    <property type="project" value="TreeGrafter"/>
</dbReference>
<dbReference type="PANTHER" id="PTHR11229">
    <property type="entry name" value="50S RIBOSOMAL PROTEIN L3"/>
    <property type="match status" value="1"/>
</dbReference>
<dbReference type="EMBL" id="CAFBOX010000013">
    <property type="protein sequence ID" value="CAB4990643.1"/>
    <property type="molecule type" value="Genomic_DNA"/>
</dbReference>
<protein>
    <submittedName>
        <fullName evidence="1">Unannotated protein</fullName>
    </submittedName>
</protein>
<accession>A0A6J7NJ88</accession>
<dbReference type="GO" id="GO:0006412">
    <property type="term" value="P:translation"/>
    <property type="evidence" value="ECO:0007669"/>
    <property type="project" value="InterPro"/>
</dbReference>
<gene>
    <name evidence="1" type="ORF">UFOPK4035_00173</name>
</gene>
<reference evidence="1" key="1">
    <citation type="submission" date="2020-05" db="EMBL/GenBank/DDBJ databases">
        <authorList>
            <person name="Chiriac C."/>
            <person name="Salcher M."/>
            <person name="Ghai R."/>
            <person name="Kavagutti S V."/>
        </authorList>
    </citation>
    <scope>NUCLEOTIDE SEQUENCE</scope>
</reference>
<dbReference type="InterPro" id="IPR009000">
    <property type="entry name" value="Transl_B-barrel_sf"/>
</dbReference>
<dbReference type="AlphaFoldDB" id="A0A6J7NJ88"/>
<organism evidence="1">
    <name type="scientific">freshwater metagenome</name>
    <dbReference type="NCBI Taxonomy" id="449393"/>
    <lineage>
        <taxon>unclassified sequences</taxon>
        <taxon>metagenomes</taxon>
        <taxon>ecological metagenomes</taxon>
    </lineage>
</organism>
<sequence>MAGVMGSDRVTTQNLTVHAVDADRNLLLIKGSVPGPDGALVFIRSAAKKAIFESAGSAKVGA</sequence>
<name>A0A6J7NJ88_9ZZZZ</name>
<dbReference type="PANTHER" id="PTHR11229:SF16">
    <property type="entry name" value="LARGE RIBOSOMAL SUBUNIT PROTEIN UL3C"/>
    <property type="match status" value="1"/>
</dbReference>
<evidence type="ECO:0000313" key="1">
    <source>
        <dbReference type="EMBL" id="CAB4990643.1"/>
    </source>
</evidence>
<dbReference type="Gene3D" id="2.40.30.10">
    <property type="entry name" value="Translation factors"/>
    <property type="match status" value="1"/>
</dbReference>
<proteinExistence type="predicted"/>
<dbReference type="GO" id="GO:0003735">
    <property type="term" value="F:structural constituent of ribosome"/>
    <property type="evidence" value="ECO:0007669"/>
    <property type="project" value="InterPro"/>
</dbReference>
<dbReference type="SUPFAM" id="SSF50447">
    <property type="entry name" value="Translation proteins"/>
    <property type="match status" value="1"/>
</dbReference>